<name>A0A5N5JI25_PANHP</name>
<reference evidence="2 3" key="1">
    <citation type="submission" date="2019-06" db="EMBL/GenBank/DDBJ databases">
        <title>A chromosome-scale genome assembly of the striped catfish, Pangasianodon hypophthalmus.</title>
        <authorList>
            <person name="Wen M."/>
            <person name="Zahm M."/>
            <person name="Roques C."/>
            <person name="Cabau C."/>
            <person name="Klopp C."/>
            <person name="Donnadieu C."/>
            <person name="Jouanno E."/>
            <person name="Avarre J.-C."/>
            <person name="Campet M."/>
            <person name="Ha T.T.T."/>
            <person name="Dugue R."/>
            <person name="Lampietro C."/>
            <person name="Louis A."/>
            <person name="Herpin A."/>
            <person name="Echchiki A."/>
            <person name="Berthelot C."/>
            <person name="Parey E."/>
            <person name="Roest-Crollius H."/>
            <person name="Braasch I."/>
            <person name="Postlethwait J."/>
            <person name="Bobe J."/>
            <person name="Montfort J."/>
            <person name="Bouchez O."/>
            <person name="Begum T."/>
            <person name="Schartl M."/>
            <person name="Guiguen Y."/>
        </authorList>
    </citation>
    <scope>NUCLEOTIDE SEQUENCE [LARGE SCALE GENOMIC DNA]</scope>
    <source>
        <strain evidence="2 3">Indonesia</strain>
        <tissue evidence="2">Blood</tissue>
    </source>
</reference>
<feature type="compositionally biased region" description="Basic residues" evidence="1">
    <location>
        <begin position="35"/>
        <end position="48"/>
    </location>
</feature>
<feature type="compositionally biased region" description="Basic and acidic residues" evidence="1">
    <location>
        <begin position="181"/>
        <end position="198"/>
    </location>
</feature>
<dbReference type="AlphaFoldDB" id="A0A5N5JI25"/>
<feature type="compositionally biased region" description="Basic residues" evidence="1">
    <location>
        <begin position="10"/>
        <end position="24"/>
    </location>
</feature>
<proteinExistence type="predicted"/>
<feature type="compositionally biased region" description="Basic and acidic residues" evidence="1">
    <location>
        <begin position="152"/>
        <end position="162"/>
    </location>
</feature>
<gene>
    <name evidence="2" type="ORF">PHYPO_G00186170</name>
</gene>
<dbReference type="EMBL" id="VFJC01000031">
    <property type="protein sequence ID" value="KAB5517153.1"/>
    <property type="molecule type" value="Genomic_DNA"/>
</dbReference>
<keyword evidence="3" id="KW-1185">Reference proteome</keyword>
<feature type="region of interest" description="Disordered" evidence="1">
    <location>
        <begin position="1"/>
        <end position="206"/>
    </location>
</feature>
<feature type="compositionally biased region" description="Basic and acidic residues" evidence="1">
    <location>
        <begin position="81"/>
        <end position="93"/>
    </location>
</feature>
<comment type="caution">
    <text evidence="2">The sequence shown here is derived from an EMBL/GenBank/DDBJ whole genome shotgun (WGS) entry which is preliminary data.</text>
</comment>
<accession>A0A5N5JI25</accession>
<evidence type="ECO:0000256" key="1">
    <source>
        <dbReference type="SAM" id="MobiDB-lite"/>
    </source>
</evidence>
<evidence type="ECO:0000313" key="3">
    <source>
        <dbReference type="Proteomes" id="UP000327468"/>
    </source>
</evidence>
<feature type="compositionally biased region" description="Basic and acidic residues" evidence="1">
    <location>
        <begin position="131"/>
        <end position="145"/>
    </location>
</feature>
<feature type="compositionally biased region" description="Polar residues" evidence="1">
    <location>
        <begin position="71"/>
        <end position="80"/>
    </location>
</feature>
<feature type="compositionally biased region" description="Low complexity" evidence="1">
    <location>
        <begin position="114"/>
        <end position="125"/>
    </location>
</feature>
<dbReference type="Proteomes" id="UP000327468">
    <property type="component" value="Chromosome 30"/>
</dbReference>
<evidence type="ECO:0000313" key="2">
    <source>
        <dbReference type="EMBL" id="KAB5517153.1"/>
    </source>
</evidence>
<organism evidence="2 3">
    <name type="scientific">Pangasianodon hypophthalmus</name>
    <name type="common">Striped catfish</name>
    <name type="synonym">Helicophagus hypophthalmus</name>
    <dbReference type="NCBI Taxonomy" id="310915"/>
    <lineage>
        <taxon>Eukaryota</taxon>
        <taxon>Metazoa</taxon>
        <taxon>Chordata</taxon>
        <taxon>Craniata</taxon>
        <taxon>Vertebrata</taxon>
        <taxon>Euteleostomi</taxon>
        <taxon>Actinopterygii</taxon>
        <taxon>Neopterygii</taxon>
        <taxon>Teleostei</taxon>
        <taxon>Ostariophysi</taxon>
        <taxon>Siluriformes</taxon>
        <taxon>Pangasiidae</taxon>
        <taxon>Pangasianodon</taxon>
    </lineage>
</organism>
<protein>
    <submittedName>
        <fullName evidence="2">Uncharacterized protein</fullName>
    </submittedName>
</protein>
<sequence length="206" mass="24615">MREEKTKEKGMRKRRRRDRKKVERRTRPFLLIRARNQRMRSRMARRMMPKWSLLRERSTRQMGRPGRKTFKATQQWSWQEPRSERDQAKEEHGTGSADASQAEGHDSTLMARMSSQRQRQKQTQSFKRKPGRADNERSLGDTSERVHKRLRYSGERRAERAGTHSQRCPAGVRHVRAHQTRGGEVRHADIRHSERRAAETNFYEAR</sequence>